<dbReference type="Proteomes" id="UP000017836">
    <property type="component" value="Unassembled WGS sequence"/>
</dbReference>
<dbReference type="EMBL" id="KI394012">
    <property type="protein sequence ID" value="ERN05013.1"/>
    <property type="molecule type" value="Genomic_DNA"/>
</dbReference>
<evidence type="ECO:0000256" key="1">
    <source>
        <dbReference type="ARBA" id="ARBA00009995"/>
    </source>
</evidence>
<evidence type="ECO:0000256" key="2">
    <source>
        <dbReference type="ARBA" id="ARBA00022676"/>
    </source>
</evidence>
<dbReference type="SUPFAM" id="SSF53756">
    <property type="entry name" value="UDP-Glycosyltransferase/glycogen phosphorylase"/>
    <property type="match status" value="1"/>
</dbReference>
<dbReference type="STRING" id="13333.W1PAP0"/>
<dbReference type="InterPro" id="IPR035595">
    <property type="entry name" value="UDP_glycos_trans_CS"/>
</dbReference>
<dbReference type="PANTHER" id="PTHR48048:SF30">
    <property type="entry name" value="GLYCOSYLTRANSFERASE"/>
    <property type="match status" value="1"/>
</dbReference>
<accession>W1PAP0</accession>
<dbReference type="CDD" id="cd03784">
    <property type="entry name" value="GT1_Gtf-like"/>
    <property type="match status" value="1"/>
</dbReference>
<reference evidence="7" key="1">
    <citation type="journal article" date="2013" name="Science">
        <title>The Amborella genome and the evolution of flowering plants.</title>
        <authorList>
            <consortium name="Amborella Genome Project"/>
        </authorList>
    </citation>
    <scope>NUCLEOTIDE SEQUENCE [LARGE SCALE GENOMIC DNA]</scope>
</reference>
<dbReference type="Gramene" id="ERN05013">
    <property type="protein sequence ID" value="ERN05013"/>
    <property type="gene ID" value="AMTR_s00053p00027630"/>
</dbReference>
<dbReference type="InterPro" id="IPR050481">
    <property type="entry name" value="UDP-glycosyltransf_plant"/>
</dbReference>
<dbReference type="InterPro" id="IPR002213">
    <property type="entry name" value="UDP_glucos_trans"/>
</dbReference>
<sequence length="479" mass="52830">MCLHSFKMSESIVLYPSPGMGHLVSMMELGKLILHHYPTFSIHVLTFNPPFHTGATAPYMSRIAAEYPAISFHELSLPPNQCATFMDWFLVLKPLVREALESFSRRTPVRAFIMDFFCTSVLEDAEELCIPAYFFFTSAAAFLVLFLYFPELHKQNPGTLKDLDRDLFIPGLPPMPLSVFPDSMQDRSQKLYQWCLHHASRLPRGRGIIINSFHDLEPLGMRALAFEECAPGVPMPLTYCVGPLIAAGDSRNPSESLSWLDTQPAGTVVFLCFGSMGRLSAAQLNEIAVALERSEHRFLWVVRSPPAEGEEMGKRPPEPDLEALLPEGFLKRTAGKGLVVKTWAPQVAVLNHMAVGGFVTHCGWNSLLESVCAGVPMAAWPLYAEQHVNAWLMVGEREMGVAVGAVERGEDGVVGAEAVARLVRELMDSSRSMRVRERVAKLKERAVAALAEGGTSVTSLAELVNAWLEGPPPPPPPPR</sequence>
<protein>
    <recommendedName>
        <fullName evidence="5">Glycosyltransferase</fullName>
        <ecNumber evidence="5">2.4.1.-</ecNumber>
    </recommendedName>
</protein>
<evidence type="ECO:0000313" key="6">
    <source>
        <dbReference type="EMBL" id="ERN05013.1"/>
    </source>
</evidence>
<dbReference type="GO" id="GO:0035251">
    <property type="term" value="F:UDP-glucosyltransferase activity"/>
    <property type="evidence" value="ECO:0000318"/>
    <property type="project" value="GO_Central"/>
</dbReference>
<dbReference type="EC" id="2.4.1.-" evidence="5"/>
<dbReference type="PANTHER" id="PTHR48048">
    <property type="entry name" value="GLYCOSYLTRANSFERASE"/>
    <property type="match status" value="1"/>
</dbReference>
<dbReference type="Gene3D" id="3.40.50.2000">
    <property type="entry name" value="Glycogen Phosphorylase B"/>
    <property type="match status" value="2"/>
</dbReference>
<evidence type="ECO:0000256" key="4">
    <source>
        <dbReference type="RuleBase" id="RU003718"/>
    </source>
</evidence>
<dbReference type="eggNOG" id="KOG1192">
    <property type="taxonomic scope" value="Eukaryota"/>
</dbReference>
<proteinExistence type="inferred from homology"/>
<evidence type="ECO:0000256" key="3">
    <source>
        <dbReference type="ARBA" id="ARBA00022679"/>
    </source>
</evidence>
<dbReference type="Pfam" id="PF00201">
    <property type="entry name" value="UDPGT"/>
    <property type="match status" value="1"/>
</dbReference>
<keyword evidence="3 4" id="KW-0808">Transferase</keyword>
<dbReference type="HOGENOM" id="CLU_001724_3_2_1"/>
<evidence type="ECO:0000313" key="7">
    <source>
        <dbReference type="Proteomes" id="UP000017836"/>
    </source>
</evidence>
<keyword evidence="7" id="KW-1185">Reference proteome</keyword>
<evidence type="ECO:0000256" key="5">
    <source>
        <dbReference type="RuleBase" id="RU362057"/>
    </source>
</evidence>
<dbReference type="AlphaFoldDB" id="W1PAP0"/>
<dbReference type="PROSITE" id="PS00375">
    <property type="entry name" value="UDPGT"/>
    <property type="match status" value="1"/>
</dbReference>
<organism evidence="6 7">
    <name type="scientific">Amborella trichopoda</name>
    <dbReference type="NCBI Taxonomy" id="13333"/>
    <lineage>
        <taxon>Eukaryota</taxon>
        <taxon>Viridiplantae</taxon>
        <taxon>Streptophyta</taxon>
        <taxon>Embryophyta</taxon>
        <taxon>Tracheophyta</taxon>
        <taxon>Spermatophyta</taxon>
        <taxon>Magnoliopsida</taxon>
        <taxon>Amborellales</taxon>
        <taxon>Amborellaceae</taxon>
        <taxon>Amborella</taxon>
    </lineage>
</organism>
<dbReference type="FunFam" id="3.40.50.2000:FF:000020">
    <property type="entry name" value="Glycosyltransferase"/>
    <property type="match status" value="1"/>
</dbReference>
<keyword evidence="2 4" id="KW-0328">Glycosyltransferase</keyword>
<dbReference type="OMA" id="MERTRNM"/>
<comment type="similarity">
    <text evidence="1 4">Belongs to the UDP-glycosyltransferase family.</text>
</comment>
<name>W1PAP0_AMBTC</name>
<gene>
    <name evidence="6" type="ORF">AMTR_s00053p00027630</name>
</gene>